<reference evidence="1" key="2">
    <citation type="submission" date="2012-12" db="EMBL/GenBank/DDBJ databases">
        <authorList>
            <consortium name="WormBase Consortium"/>
            <person name="Ghedin E."/>
            <person name="Paulini M."/>
        </authorList>
    </citation>
    <scope>NUCLEOTIDE SEQUENCE</scope>
    <source>
        <strain evidence="1">FR3</strain>
    </source>
</reference>
<evidence type="ECO:0000313" key="1">
    <source>
        <dbReference type="EMBL" id="CDQ00134.1"/>
    </source>
</evidence>
<accession>A0A1I9G4L5</accession>
<name>A0A1I9G4L5_BRUMA</name>
<gene>
    <name evidence="1" type="primary">Bm671</name>
    <name evidence="1" type="ORF">BM_Bm671</name>
</gene>
<proteinExistence type="predicted"/>
<dbReference type="EMBL" id="LN857010">
    <property type="protein sequence ID" value="CDQ00134.1"/>
    <property type="molecule type" value="Genomic_DNA"/>
</dbReference>
<organism evidence="1">
    <name type="scientific">Brugia malayi</name>
    <name type="common">Filarial nematode worm</name>
    <dbReference type="NCBI Taxonomy" id="6279"/>
    <lineage>
        <taxon>Eukaryota</taxon>
        <taxon>Metazoa</taxon>
        <taxon>Ecdysozoa</taxon>
        <taxon>Nematoda</taxon>
        <taxon>Chromadorea</taxon>
        <taxon>Rhabditida</taxon>
        <taxon>Spirurina</taxon>
        <taxon>Spiruromorpha</taxon>
        <taxon>Filarioidea</taxon>
        <taxon>Onchocercidae</taxon>
        <taxon>Brugia</taxon>
    </lineage>
</organism>
<reference evidence="1" key="1">
    <citation type="journal article" date="2007" name="Science">
        <title>Draft genome of the filarial nematode parasite Brugia malayi.</title>
        <authorList>
            <person name="Ghedin E."/>
            <person name="Wang S."/>
            <person name="Spiro D."/>
            <person name="Caler E."/>
            <person name="Zhao Q."/>
            <person name="Crabtree J."/>
            <person name="Allen J.E."/>
            <person name="Delcher A.L."/>
            <person name="Guiliano D.B."/>
            <person name="Miranda-Saavedra D."/>
            <person name="Angiuoli S.V."/>
            <person name="Creasy T."/>
            <person name="Amedeo P."/>
            <person name="Haas B."/>
            <person name="El-Sayed N.M."/>
            <person name="Wortman J.R."/>
            <person name="Feldblyum T."/>
            <person name="Tallon L."/>
            <person name="Schatz M."/>
            <person name="Shumway M."/>
            <person name="Koo H."/>
            <person name="Salzberg S.L."/>
            <person name="Schobel S."/>
            <person name="Pertea M."/>
            <person name="Pop M."/>
            <person name="White O."/>
            <person name="Barton G.J."/>
            <person name="Carlow C.K."/>
            <person name="Crawford M.J."/>
            <person name="Daub J."/>
            <person name="Dimmic M.W."/>
            <person name="Estes C.F."/>
            <person name="Foster J.M."/>
            <person name="Ganatra M."/>
            <person name="Gregory W.F."/>
            <person name="Johnson N.M."/>
            <person name="Jin J."/>
            <person name="Komuniecki R."/>
            <person name="Korf I."/>
            <person name="Kumar S."/>
            <person name="Laney S."/>
            <person name="Li B.W."/>
            <person name="Li W."/>
            <person name="Lindblom T.H."/>
            <person name="Lustigman S."/>
            <person name="Ma D."/>
            <person name="Maina C.V."/>
            <person name="Martin D.M."/>
            <person name="McCarter J.P."/>
            <person name="McReynolds L."/>
            <person name="Mitreva M."/>
            <person name="Nutman T.B."/>
            <person name="Parkinson J."/>
            <person name="Peregrin-Alvarez J.M."/>
            <person name="Poole C."/>
            <person name="Ren Q."/>
            <person name="Saunders L."/>
            <person name="Sluder A.E."/>
            <person name="Smith K."/>
            <person name="Stanke M."/>
            <person name="Unnasch T.R."/>
            <person name="Ware J."/>
            <person name="Wei A.D."/>
            <person name="Weil G."/>
            <person name="Williams D.J."/>
            <person name="Zhang Y."/>
            <person name="Williams S.A."/>
            <person name="Fraser-Liggett C."/>
            <person name="Slatko B."/>
            <person name="Blaxter M.L."/>
            <person name="Scott A.L."/>
        </authorList>
    </citation>
    <scope>NUCLEOTIDE SEQUENCE</scope>
    <source>
        <strain evidence="1">FR3</strain>
    </source>
</reference>
<sequence>MSIRYRRMKWYMKTEWKVKNFEFHSSLGNSLAYIEPFMHYICL</sequence>
<dbReference type="AlphaFoldDB" id="A0A1I9G4L5"/>
<protein>
    <submittedName>
        <fullName evidence="1">Bm671, isoform b</fullName>
    </submittedName>
</protein>